<evidence type="ECO:0000256" key="4">
    <source>
        <dbReference type="ARBA" id="ARBA00023125"/>
    </source>
</evidence>
<sequence>MSAQSSTVKQQRSLIACVACRTLKTRCIGNEDQVTPCQRCQKQAIFCDYTRQKRGRKRQHWKRSEAGSGSIHTTSASATASITQPPLSDPLSSSNRDTPFTYTPTNASTGFSHPASTSPVVVRHVPQNLDVSDYLNPELPQGQPESGSSVSSTWHQGSAVFSERRGPSGEEDPVTLHIVSLSEAERLLDLFMRRLNPLLAIFDRHLFTLDYVRRTSSILFAAILAVSSKFFRRYLYPALYNHAQMILQRATGVGDCDLGIVQALAIMSYWKAPTDRSSWVKLGTALRLGFQLGLHIPRTDRLPEDDHEARVIADAERTWFCLSRFDRGYSDIFDLPSVLRPEHIGDCKQWTEETMRLHVNDMQIACSMDTASTYVLWVRYRSLRKSLPKDSCRSLLNDLYRQFDKHIRDWFPDNIVYPRFPANEQNLMKWFDLNHLVKIKNQQLYVSPTYEIPELLDECLVLARRIADQTEQLGRDESLAYLQDTSATHLSSLGIILHQLFWRCSDDGRGAVIDVVKRIHRVCDETSEGDPEAVTAFIARFMQRLLQSLRIDSRNISRLPSPGHVGDAAVPAVSHGIMSDLDEFLRFTAPQSNVDPTMDDQFWASIFGTNGVYNHNMFFKA</sequence>
<dbReference type="PANTHER" id="PTHR31845">
    <property type="entry name" value="FINGER DOMAIN PROTEIN, PUTATIVE-RELATED"/>
    <property type="match status" value="1"/>
</dbReference>
<dbReference type="AlphaFoldDB" id="A0A1Y2AEJ5"/>
<dbReference type="Proteomes" id="UP000193986">
    <property type="component" value="Unassembled WGS sequence"/>
</dbReference>
<dbReference type="InterPro" id="IPR051089">
    <property type="entry name" value="prtT"/>
</dbReference>
<feature type="compositionally biased region" description="Polar residues" evidence="7">
    <location>
        <begin position="84"/>
        <end position="118"/>
    </location>
</feature>
<dbReference type="Pfam" id="PF04082">
    <property type="entry name" value="Fungal_trans"/>
    <property type="match status" value="1"/>
</dbReference>
<feature type="compositionally biased region" description="Low complexity" evidence="7">
    <location>
        <begin position="66"/>
        <end position="83"/>
    </location>
</feature>
<dbReference type="PANTHER" id="PTHR31845:SF19">
    <property type="entry name" value="TRANSCRIPTION FACTOR DOMAIN-CONTAINING PROTEIN"/>
    <property type="match status" value="1"/>
</dbReference>
<evidence type="ECO:0000256" key="5">
    <source>
        <dbReference type="ARBA" id="ARBA00023163"/>
    </source>
</evidence>
<organism evidence="9 10">
    <name type="scientific">Naematelia encephala</name>
    <dbReference type="NCBI Taxonomy" id="71784"/>
    <lineage>
        <taxon>Eukaryota</taxon>
        <taxon>Fungi</taxon>
        <taxon>Dikarya</taxon>
        <taxon>Basidiomycota</taxon>
        <taxon>Agaricomycotina</taxon>
        <taxon>Tremellomycetes</taxon>
        <taxon>Tremellales</taxon>
        <taxon>Naemateliaceae</taxon>
        <taxon>Naematelia</taxon>
    </lineage>
</organism>
<evidence type="ECO:0000259" key="8">
    <source>
        <dbReference type="PROSITE" id="PS50048"/>
    </source>
</evidence>
<dbReference type="GO" id="GO:0000981">
    <property type="term" value="F:DNA-binding transcription factor activity, RNA polymerase II-specific"/>
    <property type="evidence" value="ECO:0007669"/>
    <property type="project" value="InterPro"/>
</dbReference>
<comment type="caution">
    <text evidence="9">The sequence shown here is derived from an EMBL/GenBank/DDBJ whole genome shotgun (WGS) entry which is preliminary data.</text>
</comment>
<dbReference type="InterPro" id="IPR007219">
    <property type="entry name" value="XnlR_reg_dom"/>
</dbReference>
<dbReference type="GO" id="GO:0006351">
    <property type="term" value="P:DNA-templated transcription"/>
    <property type="evidence" value="ECO:0007669"/>
    <property type="project" value="InterPro"/>
</dbReference>
<keyword evidence="4" id="KW-0238">DNA-binding</keyword>
<dbReference type="CDD" id="cd12148">
    <property type="entry name" value="fungal_TF_MHR"/>
    <property type="match status" value="1"/>
</dbReference>
<dbReference type="GO" id="GO:0008270">
    <property type="term" value="F:zinc ion binding"/>
    <property type="evidence" value="ECO:0007669"/>
    <property type="project" value="InterPro"/>
</dbReference>
<evidence type="ECO:0000313" key="10">
    <source>
        <dbReference type="Proteomes" id="UP000193986"/>
    </source>
</evidence>
<dbReference type="InterPro" id="IPR001138">
    <property type="entry name" value="Zn2Cys6_DnaBD"/>
</dbReference>
<dbReference type="CDD" id="cd00067">
    <property type="entry name" value="GAL4"/>
    <property type="match status" value="1"/>
</dbReference>
<dbReference type="InParanoid" id="A0A1Y2AEJ5"/>
<evidence type="ECO:0000313" key="9">
    <source>
        <dbReference type="EMBL" id="ORY21003.1"/>
    </source>
</evidence>
<evidence type="ECO:0000256" key="6">
    <source>
        <dbReference type="ARBA" id="ARBA00023242"/>
    </source>
</evidence>
<accession>A0A1Y2AEJ5</accession>
<keyword evidence="6" id="KW-0539">Nucleus</keyword>
<feature type="domain" description="Zn(2)-C6 fungal-type" evidence="8">
    <location>
        <begin position="16"/>
        <end position="49"/>
    </location>
</feature>
<dbReference type="GO" id="GO:0000976">
    <property type="term" value="F:transcription cis-regulatory region binding"/>
    <property type="evidence" value="ECO:0007669"/>
    <property type="project" value="TreeGrafter"/>
</dbReference>
<dbReference type="InterPro" id="IPR036864">
    <property type="entry name" value="Zn2-C6_fun-type_DNA-bd_sf"/>
</dbReference>
<keyword evidence="3" id="KW-0805">Transcription regulation</keyword>
<dbReference type="Pfam" id="PF00172">
    <property type="entry name" value="Zn_clus"/>
    <property type="match status" value="1"/>
</dbReference>
<dbReference type="PROSITE" id="PS00463">
    <property type="entry name" value="ZN2_CY6_FUNGAL_1"/>
    <property type="match status" value="1"/>
</dbReference>
<evidence type="ECO:0000256" key="3">
    <source>
        <dbReference type="ARBA" id="ARBA00023015"/>
    </source>
</evidence>
<reference evidence="9 10" key="1">
    <citation type="submission" date="2016-07" db="EMBL/GenBank/DDBJ databases">
        <title>Pervasive Adenine N6-methylation of Active Genes in Fungi.</title>
        <authorList>
            <consortium name="DOE Joint Genome Institute"/>
            <person name="Mondo S.J."/>
            <person name="Dannebaum R.O."/>
            <person name="Kuo R.C."/>
            <person name="Labutti K."/>
            <person name="Haridas S."/>
            <person name="Kuo A."/>
            <person name="Salamov A."/>
            <person name="Ahrendt S.R."/>
            <person name="Lipzen A."/>
            <person name="Sullivan W."/>
            <person name="Andreopoulos W.B."/>
            <person name="Clum A."/>
            <person name="Lindquist E."/>
            <person name="Daum C."/>
            <person name="Ramamoorthy G.K."/>
            <person name="Gryganskyi A."/>
            <person name="Culley D."/>
            <person name="Magnuson J.K."/>
            <person name="James T.Y."/>
            <person name="O'Malley M.A."/>
            <person name="Stajich J.E."/>
            <person name="Spatafora J.W."/>
            <person name="Visel A."/>
            <person name="Grigoriev I.V."/>
        </authorList>
    </citation>
    <scope>NUCLEOTIDE SEQUENCE [LARGE SCALE GENOMIC DNA]</scope>
    <source>
        <strain evidence="9 10">68-887.2</strain>
    </source>
</reference>
<keyword evidence="10" id="KW-1185">Reference proteome</keyword>
<dbReference type="STRING" id="71784.A0A1Y2AEJ5"/>
<name>A0A1Y2AEJ5_9TREE</name>
<dbReference type="SUPFAM" id="SSF57701">
    <property type="entry name" value="Zn2/Cys6 DNA-binding domain"/>
    <property type="match status" value="1"/>
</dbReference>
<evidence type="ECO:0000256" key="2">
    <source>
        <dbReference type="ARBA" id="ARBA00022723"/>
    </source>
</evidence>
<keyword evidence="5" id="KW-0804">Transcription</keyword>
<dbReference type="Gene3D" id="4.10.240.10">
    <property type="entry name" value="Zn(2)-C6 fungal-type DNA-binding domain"/>
    <property type="match status" value="1"/>
</dbReference>
<proteinExistence type="predicted"/>
<dbReference type="PROSITE" id="PS50048">
    <property type="entry name" value="ZN2_CY6_FUNGAL_2"/>
    <property type="match status" value="1"/>
</dbReference>
<gene>
    <name evidence="9" type="ORF">BCR39DRAFT_73904</name>
</gene>
<dbReference type="OrthoDB" id="2528779at2759"/>
<dbReference type="EMBL" id="MCFC01000120">
    <property type="protein sequence ID" value="ORY21003.1"/>
    <property type="molecule type" value="Genomic_DNA"/>
</dbReference>
<feature type="compositionally biased region" description="Polar residues" evidence="7">
    <location>
        <begin position="143"/>
        <end position="154"/>
    </location>
</feature>
<evidence type="ECO:0000256" key="1">
    <source>
        <dbReference type="ARBA" id="ARBA00004123"/>
    </source>
</evidence>
<dbReference type="GO" id="GO:0005634">
    <property type="term" value="C:nucleus"/>
    <property type="evidence" value="ECO:0007669"/>
    <property type="project" value="UniProtKB-SubCell"/>
</dbReference>
<feature type="region of interest" description="Disordered" evidence="7">
    <location>
        <begin position="134"/>
        <end position="154"/>
    </location>
</feature>
<dbReference type="SMART" id="SM00066">
    <property type="entry name" value="GAL4"/>
    <property type="match status" value="1"/>
</dbReference>
<keyword evidence="2" id="KW-0479">Metal-binding</keyword>
<comment type="subcellular location">
    <subcellularLocation>
        <location evidence="1">Nucleus</location>
    </subcellularLocation>
</comment>
<protein>
    <recommendedName>
        <fullName evidence="8">Zn(2)-C6 fungal-type domain-containing protein</fullName>
    </recommendedName>
</protein>
<evidence type="ECO:0000256" key="7">
    <source>
        <dbReference type="SAM" id="MobiDB-lite"/>
    </source>
</evidence>
<feature type="region of interest" description="Disordered" evidence="7">
    <location>
        <begin position="56"/>
        <end position="118"/>
    </location>
</feature>